<dbReference type="EMBL" id="BTSY01000005">
    <property type="protein sequence ID" value="GMT30996.1"/>
    <property type="molecule type" value="Genomic_DNA"/>
</dbReference>
<accession>A0AAV5WJA1</accession>
<feature type="non-terminal residue" evidence="2">
    <location>
        <position position="142"/>
    </location>
</feature>
<dbReference type="InterPro" id="IPR008974">
    <property type="entry name" value="TRAF-like"/>
</dbReference>
<organism evidence="2 3">
    <name type="scientific">Pristionchus fissidentatus</name>
    <dbReference type="NCBI Taxonomy" id="1538716"/>
    <lineage>
        <taxon>Eukaryota</taxon>
        <taxon>Metazoa</taxon>
        <taxon>Ecdysozoa</taxon>
        <taxon>Nematoda</taxon>
        <taxon>Chromadorea</taxon>
        <taxon>Rhabditida</taxon>
        <taxon>Rhabditina</taxon>
        <taxon>Diplogasteromorpha</taxon>
        <taxon>Diplogasteroidea</taxon>
        <taxon>Neodiplogasteridae</taxon>
        <taxon>Pristionchus</taxon>
    </lineage>
</organism>
<sequence>VLPPREYPFEMAGETTIDSTRQISDSSWDGGFRFCVDNYYRVEVFTEAVEIGGINWTLSAKGAYDATKKSHGFALFLVANDESRSNMWSCEGTAELQLFNMDEEEKTITRRFDFRLDRKNNKGGFESFCSLCTNDMYEYYFY</sequence>
<reference evidence="2" key="1">
    <citation type="submission" date="2023-10" db="EMBL/GenBank/DDBJ databases">
        <title>Genome assembly of Pristionchus species.</title>
        <authorList>
            <person name="Yoshida K."/>
            <person name="Sommer R.J."/>
        </authorList>
    </citation>
    <scope>NUCLEOTIDE SEQUENCE</scope>
    <source>
        <strain evidence="2">RS5133</strain>
    </source>
</reference>
<evidence type="ECO:0000313" key="2">
    <source>
        <dbReference type="EMBL" id="GMT30996.1"/>
    </source>
</evidence>
<dbReference type="Pfam" id="PF00917">
    <property type="entry name" value="MATH"/>
    <property type="match status" value="1"/>
</dbReference>
<feature type="domain" description="MATH" evidence="1">
    <location>
        <begin position="29"/>
        <end position="142"/>
    </location>
</feature>
<dbReference type="PROSITE" id="PS50144">
    <property type="entry name" value="MATH"/>
    <property type="match status" value="1"/>
</dbReference>
<name>A0AAV5WJA1_9BILA</name>
<dbReference type="Proteomes" id="UP001432322">
    <property type="component" value="Unassembled WGS sequence"/>
</dbReference>
<comment type="caution">
    <text evidence="2">The sequence shown here is derived from an EMBL/GenBank/DDBJ whole genome shotgun (WGS) entry which is preliminary data.</text>
</comment>
<proteinExistence type="predicted"/>
<protein>
    <recommendedName>
        <fullName evidence="1">MATH domain-containing protein</fullName>
    </recommendedName>
</protein>
<evidence type="ECO:0000313" key="3">
    <source>
        <dbReference type="Proteomes" id="UP001432322"/>
    </source>
</evidence>
<evidence type="ECO:0000259" key="1">
    <source>
        <dbReference type="PROSITE" id="PS50144"/>
    </source>
</evidence>
<dbReference type="AlphaFoldDB" id="A0AAV5WJA1"/>
<dbReference type="Gene3D" id="2.60.210.10">
    <property type="entry name" value="Apoptosis, Tumor Necrosis Factor Receptor Associated Protein 2, Chain A"/>
    <property type="match status" value="1"/>
</dbReference>
<feature type="non-terminal residue" evidence="2">
    <location>
        <position position="1"/>
    </location>
</feature>
<dbReference type="SUPFAM" id="SSF49599">
    <property type="entry name" value="TRAF domain-like"/>
    <property type="match status" value="1"/>
</dbReference>
<keyword evidence="3" id="KW-1185">Reference proteome</keyword>
<gene>
    <name evidence="2" type="ORF">PFISCL1PPCAC_22293</name>
</gene>
<dbReference type="InterPro" id="IPR002083">
    <property type="entry name" value="MATH/TRAF_dom"/>
</dbReference>